<evidence type="ECO:0000313" key="2">
    <source>
        <dbReference type="Proteomes" id="UP001159363"/>
    </source>
</evidence>
<gene>
    <name evidence="1" type="ORF">PR048_012442</name>
</gene>
<organism evidence="1 2">
    <name type="scientific">Dryococelus australis</name>
    <dbReference type="NCBI Taxonomy" id="614101"/>
    <lineage>
        <taxon>Eukaryota</taxon>
        <taxon>Metazoa</taxon>
        <taxon>Ecdysozoa</taxon>
        <taxon>Arthropoda</taxon>
        <taxon>Hexapoda</taxon>
        <taxon>Insecta</taxon>
        <taxon>Pterygota</taxon>
        <taxon>Neoptera</taxon>
        <taxon>Polyneoptera</taxon>
        <taxon>Phasmatodea</taxon>
        <taxon>Verophasmatodea</taxon>
        <taxon>Anareolatae</taxon>
        <taxon>Phasmatidae</taxon>
        <taxon>Eurycanthinae</taxon>
        <taxon>Dryococelus</taxon>
    </lineage>
</organism>
<evidence type="ECO:0000313" key="1">
    <source>
        <dbReference type="EMBL" id="KAJ8886233.1"/>
    </source>
</evidence>
<comment type="caution">
    <text evidence="1">The sequence shown here is derived from an EMBL/GenBank/DDBJ whole genome shotgun (WGS) entry which is preliminary data.</text>
</comment>
<dbReference type="Proteomes" id="UP001159363">
    <property type="component" value="Chromosome X"/>
</dbReference>
<protein>
    <submittedName>
        <fullName evidence="1">Uncharacterized protein</fullName>
    </submittedName>
</protein>
<name>A0ABQ9HPE7_9NEOP</name>
<keyword evidence="2" id="KW-1185">Reference proteome</keyword>
<accession>A0ABQ9HPE7</accession>
<proteinExistence type="predicted"/>
<reference evidence="1 2" key="1">
    <citation type="submission" date="2023-02" db="EMBL/GenBank/DDBJ databases">
        <title>LHISI_Scaffold_Assembly.</title>
        <authorList>
            <person name="Stuart O.P."/>
            <person name="Cleave R."/>
            <person name="Magrath M.J.L."/>
            <person name="Mikheyev A.S."/>
        </authorList>
    </citation>
    <scope>NUCLEOTIDE SEQUENCE [LARGE SCALE GENOMIC DNA]</scope>
    <source>
        <strain evidence="1">Daus_M_001</strain>
        <tissue evidence="1">Leg muscle</tissue>
    </source>
</reference>
<sequence>MGQSRTLDESLLATPEAFLGEVYGKRLSELNTLPGQHKTLPTPEEVLELVNCKCYFCSKDSSSDAQSNQRRPELCKCRCIKECGAAHPEAVDNFDTVEPPFLNAILRHKATDFEVHVVIFVISGEELNKI</sequence>
<dbReference type="EMBL" id="JARBHB010000004">
    <property type="protein sequence ID" value="KAJ8886233.1"/>
    <property type="molecule type" value="Genomic_DNA"/>
</dbReference>